<protein>
    <submittedName>
        <fullName evidence="1">Uncharacterized protein</fullName>
    </submittedName>
</protein>
<evidence type="ECO:0000313" key="2">
    <source>
        <dbReference type="Proteomes" id="UP000316612"/>
    </source>
</evidence>
<dbReference type="AlphaFoldDB" id="A0A4Y4DIS5"/>
<proteinExistence type="predicted"/>
<keyword evidence="2" id="KW-1185">Reference proteome</keyword>
<evidence type="ECO:0000313" key="1">
    <source>
        <dbReference type="EMBL" id="GED04527.1"/>
    </source>
</evidence>
<reference evidence="1 2" key="1">
    <citation type="submission" date="2019-06" db="EMBL/GenBank/DDBJ databases">
        <title>Whole genome shotgun sequence of Glutamicibacter uratoxydans NBRC 15515.</title>
        <authorList>
            <person name="Hosoyama A."/>
            <person name="Uohara A."/>
            <person name="Ohji S."/>
            <person name="Ichikawa N."/>
        </authorList>
    </citation>
    <scope>NUCLEOTIDE SEQUENCE [LARGE SCALE GENOMIC DNA]</scope>
    <source>
        <strain evidence="1 2">NBRC 15515</strain>
    </source>
</reference>
<accession>A0A4Y4DIS5</accession>
<dbReference type="RefSeq" id="WP_141360777.1">
    <property type="nucleotide sequence ID" value="NZ_BAAAJL010000007.1"/>
</dbReference>
<organism evidence="1 2">
    <name type="scientific">Glutamicibacter uratoxydans</name>
    <name type="common">Arthrobacter uratoxydans</name>
    <dbReference type="NCBI Taxonomy" id="43667"/>
    <lineage>
        <taxon>Bacteria</taxon>
        <taxon>Bacillati</taxon>
        <taxon>Actinomycetota</taxon>
        <taxon>Actinomycetes</taxon>
        <taxon>Micrococcales</taxon>
        <taxon>Micrococcaceae</taxon>
        <taxon>Glutamicibacter</taxon>
    </lineage>
</organism>
<dbReference type="EMBL" id="BJNY01000001">
    <property type="protein sequence ID" value="GED04527.1"/>
    <property type="molecule type" value="Genomic_DNA"/>
</dbReference>
<name>A0A4Y4DIS5_GLUUR</name>
<comment type="caution">
    <text evidence="1">The sequence shown here is derived from an EMBL/GenBank/DDBJ whole genome shotgun (WGS) entry which is preliminary data.</text>
</comment>
<sequence length="309" mass="33288">MAVYPTYKVAGVDMDDPSGRWELVDGTRVLPSFPGRKVVNWDLPGMVGNQSAAYAPGESATVAIKLRINAVGAVANTIVSGGSYERLKALRDNIDLLFYSIGLARQGYEGLVAIRHYASGLDYRQANGRMVSSTEPEFDAFSDHAYLTLMFDIPAGVWGSPSFDVTKATLPVANKGYKIKIPTGTAPSVENWVSFTGGPNALDSKWGQRMGVKNQAGVGFKLGVQGKSAVVPAGKWAMVNTLQWKYGIGTNGTAWGTPKPFTGLIEPEGRPTGSALTILPGTERGYGYVWAWAPTANAQIIIRSRKMWY</sequence>
<dbReference type="OrthoDB" id="4963584at2"/>
<gene>
    <name evidence="1" type="ORF">AUR04nite_00590</name>
</gene>
<dbReference type="Proteomes" id="UP000316612">
    <property type="component" value="Unassembled WGS sequence"/>
</dbReference>